<dbReference type="EMBL" id="JADIKK010000007">
    <property type="protein sequence ID" value="MFK2875753.1"/>
    <property type="molecule type" value="Genomic_DNA"/>
</dbReference>
<dbReference type="GO" id="GO:0016787">
    <property type="term" value="F:hydrolase activity"/>
    <property type="evidence" value="ECO:0007669"/>
    <property type="project" value="UniProtKB-KW"/>
</dbReference>
<dbReference type="EMBL" id="JADIKK010000008">
    <property type="protein sequence ID" value="MFK2879772.1"/>
    <property type="molecule type" value="Genomic_DNA"/>
</dbReference>
<dbReference type="EMBL" id="JADIKK010000008">
    <property type="protein sequence ID" value="MFK2876207.1"/>
    <property type="molecule type" value="Genomic_DNA"/>
</dbReference>
<name>A0ABW8J0L7_9GAMM</name>
<feature type="domain" description="AB hydrolase-1" evidence="1">
    <location>
        <begin position="92"/>
        <end position="334"/>
    </location>
</feature>
<dbReference type="PRINTS" id="PR00111">
    <property type="entry name" value="ABHYDROLASE"/>
</dbReference>
<dbReference type="InterPro" id="IPR000639">
    <property type="entry name" value="Epox_hydrolase-like"/>
</dbReference>
<dbReference type="PANTHER" id="PTHR42977">
    <property type="entry name" value="HYDROLASE-RELATED"/>
    <property type="match status" value="1"/>
</dbReference>
<dbReference type="PRINTS" id="PR00412">
    <property type="entry name" value="EPOXHYDRLASE"/>
</dbReference>
<reference evidence="2 5" key="1">
    <citation type="submission" date="2020-10" db="EMBL/GenBank/DDBJ databases">
        <title>Phylogeny of dyella-like bacteria.</title>
        <authorList>
            <person name="Fu J."/>
        </authorList>
    </citation>
    <scope>NUCLEOTIDE SEQUENCE [LARGE SCALE GENOMIC DNA]</scope>
    <source>
        <strain evidence="2 5">KACC 19113</strain>
    </source>
</reference>
<sequence>MPRINRGTKVKTAPIESINVKRRNVLSSFLFGSIALATAQIADAMDRSGFSAKRLRASNSTQENSPMTLTYKTQKVGNVDVFYREAGRPGSPVLLLLHGYPTAGHMFRDLIPLLADDYHVIAPDLPGFGNTKAPPRGQFDYTFDHLAQVVTHFTEALNLAKYALYVFDYGAPTGFRVAAAHPERVTAIISQNGNAYEEGLSDVWGPYQAYWRSPSEQTREACRDALSPEAIRMQYLHGADPLKVSPDGYTLDTAYISRPGMDDIQLDLILDYRTNVALYPTWQAYFRKHQPPLLAVWGDQDPFFLPAGAKAYKRDIPDAEVHLLNTGHFALETNANETAGLIRNFMNRKVRSVS</sequence>
<accession>A0ABW8J0L7</accession>
<gene>
    <name evidence="2" type="ORF">ISP25_01530</name>
    <name evidence="3" type="ORF">ISP25_03890</name>
    <name evidence="4" type="ORF">ISP25_22150</name>
</gene>
<evidence type="ECO:0000313" key="5">
    <source>
        <dbReference type="Proteomes" id="UP001620339"/>
    </source>
</evidence>
<keyword evidence="5" id="KW-1185">Reference proteome</keyword>
<dbReference type="PANTHER" id="PTHR42977:SF1">
    <property type="entry name" value="BLR6576 PROTEIN"/>
    <property type="match status" value="1"/>
</dbReference>
<dbReference type="InterPro" id="IPR029058">
    <property type="entry name" value="AB_hydrolase_fold"/>
</dbReference>
<evidence type="ECO:0000259" key="1">
    <source>
        <dbReference type="Pfam" id="PF00561"/>
    </source>
</evidence>
<protein>
    <submittedName>
        <fullName evidence="2">Alpha/beta hydrolase</fullName>
    </submittedName>
</protein>
<dbReference type="InterPro" id="IPR000073">
    <property type="entry name" value="AB_hydrolase_1"/>
</dbReference>
<comment type="caution">
    <text evidence="2">The sequence shown here is derived from an EMBL/GenBank/DDBJ whole genome shotgun (WGS) entry which is preliminary data.</text>
</comment>
<proteinExistence type="predicted"/>
<dbReference type="Gene3D" id="3.40.50.1820">
    <property type="entry name" value="alpha/beta hydrolase"/>
    <property type="match status" value="1"/>
</dbReference>
<evidence type="ECO:0000313" key="2">
    <source>
        <dbReference type="EMBL" id="MFK2875753.1"/>
    </source>
</evidence>
<organism evidence="2 5">
    <name type="scientific">Rhodanobacter hydrolyticus</name>
    <dbReference type="NCBI Taxonomy" id="2250595"/>
    <lineage>
        <taxon>Bacteria</taxon>
        <taxon>Pseudomonadati</taxon>
        <taxon>Pseudomonadota</taxon>
        <taxon>Gammaproteobacteria</taxon>
        <taxon>Lysobacterales</taxon>
        <taxon>Rhodanobacteraceae</taxon>
        <taxon>Rhodanobacter</taxon>
    </lineage>
</organism>
<dbReference type="SUPFAM" id="SSF53474">
    <property type="entry name" value="alpha/beta-Hydrolases"/>
    <property type="match status" value="1"/>
</dbReference>
<dbReference type="InterPro" id="IPR051340">
    <property type="entry name" value="Haloalkane_dehalogenase"/>
</dbReference>
<dbReference type="Proteomes" id="UP001620339">
    <property type="component" value="Unassembled WGS sequence"/>
</dbReference>
<dbReference type="Pfam" id="PF00561">
    <property type="entry name" value="Abhydrolase_1"/>
    <property type="match status" value="1"/>
</dbReference>
<evidence type="ECO:0000313" key="3">
    <source>
        <dbReference type="EMBL" id="MFK2876207.1"/>
    </source>
</evidence>
<keyword evidence="2" id="KW-0378">Hydrolase</keyword>
<evidence type="ECO:0000313" key="4">
    <source>
        <dbReference type="EMBL" id="MFK2879772.1"/>
    </source>
</evidence>